<dbReference type="HAMAP" id="MF_00167">
    <property type="entry name" value="CsrA"/>
    <property type="match status" value="1"/>
</dbReference>
<keyword evidence="2 5" id="KW-0678">Repressor</keyword>
<gene>
    <name evidence="5" type="primary">csrA</name>
    <name evidence="6" type="ORF">SAMN05421503_0871</name>
</gene>
<reference evidence="7" key="1">
    <citation type="submission" date="2017-09" db="EMBL/GenBank/DDBJ databases">
        <authorList>
            <person name="Varghese N."/>
            <person name="Submissions S."/>
        </authorList>
    </citation>
    <scope>NUCLEOTIDE SEQUENCE [LARGE SCALE GENOMIC DNA]</scope>
    <source>
        <strain evidence="7">CGMCC 1.8913</strain>
    </source>
</reference>
<proteinExistence type="inferred from homology"/>
<dbReference type="FunFam" id="2.60.40.4380:FF:000002">
    <property type="entry name" value="Translational regulator CsrA"/>
    <property type="match status" value="1"/>
</dbReference>
<comment type="function">
    <text evidence="5">A translational regulator that binds mRNA to regulate translation initiation and/or mRNA stability. Usually binds in the 5'-UTR at or near the Shine-Dalgarno sequence preventing ribosome-binding, thus repressing translation. Its main target seems to be the major flagellin gene, while its function is anatagonized by FliW.</text>
</comment>
<dbReference type="GO" id="GO:1902208">
    <property type="term" value="P:regulation of bacterial-type flagellum assembly"/>
    <property type="evidence" value="ECO:0007669"/>
    <property type="project" value="UniProtKB-UniRule"/>
</dbReference>
<dbReference type="STRING" id="586416.GZ22_16390"/>
<dbReference type="Pfam" id="PF02599">
    <property type="entry name" value="CsrA"/>
    <property type="match status" value="1"/>
</dbReference>
<organism evidence="6 7">
    <name type="scientific">Terribacillus aidingensis</name>
    <dbReference type="NCBI Taxonomy" id="586416"/>
    <lineage>
        <taxon>Bacteria</taxon>
        <taxon>Bacillati</taxon>
        <taxon>Bacillota</taxon>
        <taxon>Bacilli</taxon>
        <taxon>Bacillales</taxon>
        <taxon>Bacillaceae</taxon>
        <taxon>Terribacillus</taxon>
    </lineage>
</organism>
<sequence length="76" mass="8453">MLVLTRKVGESVKIGNDIELTILSIDGEQIKLGIDAPKEITIHRKEVYLAIEQENSTAANTSVDLLNFLKNNEEKS</sequence>
<dbReference type="EMBL" id="OBEK01000001">
    <property type="protein sequence ID" value="SNZ05147.1"/>
    <property type="molecule type" value="Genomic_DNA"/>
</dbReference>
<dbReference type="GO" id="GO:0006109">
    <property type="term" value="P:regulation of carbohydrate metabolic process"/>
    <property type="evidence" value="ECO:0007669"/>
    <property type="project" value="InterPro"/>
</dbReference>
<comment type="subunit">
    <text evidence="5">Homodimer; the beta-strands of each monomer intercalate to form a hydrophobic core, while the alpha-helices form wings that extend away from the core.</text>
</comment>
<keyword evidence="3 5" id="KW-0810">Translation regulation</keyword>
<protein>
    <recommendedName>
        <fullName evidence="5">Translational regulator CsrA</fullName>
    </recommendedName>
</protein>
<dbReference type="PANTHER" id="PTHR34984">
    <property type="entry name" value="CARBON STORAGE REGULATOR"/>
    <property type="match status" value="1"/>
</dbReference>
<dbReference type="OrthoDB" id="9809061at2"/>
<dbReference type="InterPro" id="IPR036107">
    <property type="entry name" value="CsrA_sf"/>
</dbReference>
<comment type="subcellular location">
    <subcellularLocation>
        <location evidence="5">Cytoplasm</location>
    </subcellularLocation>
</comment>
<dbReference type="NCBIfam" id="TIGR00202">
    <property type="entry name" value="csrA"/>
    <property type="match status" value="1"/>
</dbReference>
<evidence type="ECO:0000256" key="4">
    <source>
        <dbReference type="ARBA" id="ARBA00022884"/>
    </source>
</evidence>
<dbReference type="Proteomes" id="UP000219356">
    <property type="component" value="Unassembled WGS sequence"/>
</dbReference>
<dbReference type="GO" id="GO:0045947">
    <property type="term" value="P:negative regulation of translational initiation"/>
    <property type="evidence" value="ECO:0007669"/>
    <property type="project" value="UniProtKB-UniRule"/>
</dbReference>
<dbReference type="GO" id="GO:0005829">
    <property type="term" value="C:cytosol"/>
    <property type="evidence" value="ECO:0007669"/>
    <property type="project" value="TreeGrafter"/>
</dbReference>
<dbReference type="Gene3D" id="2.60.40.4380">
    <property type="entry name" value="Translational regulator CsrA"/>
    <property type="match status" value="1"/>
</dbReference>
<evidence type="ECO:0000256" key="3">
    <source>
        <dbReference type="ARBA" id="ARBA00022845"/>
    </source>
</evidence>
<keyword evidence="5" id="KW-1005">Bacterial flagellum biogenesis</keyword>
<evidence type="ECO:0000256" key="1">
    <source>
        <dbReference type="ARBA" id="ARBA00022490"/>
    </source>
</evidence>
<dbReference type="InterPro" id="IPR003751">
    <property type="entry name" value="CsrA"/>
</dbReference>
<dbReference type="NCBIfam" id="NF002469">
    <property type="entry name" value="PRK01712.1"/>
    <property type="match status" value="1"/>
</dbReference>
<accession>A0A285N8D0</accession>
<evidence type="ECO:0000313" key="7">
    <source>
        <dbReference type="Proteomes" id="UP000219356"/>
    </source>
</evidence>
<dbReference type="GO" id="GO:0006402">
    <property type="term" value="P:mRNA catabolic process"/>
    <property type="evidence" value="ECO:0007669"/>
    <property type="project" value="InterPro"/>
</dbReference>
<comment type="similarity">
    <text evidence="5">Belongs to the CsrA/RsmA family.</text>
</comment>
<keyword evidence="4 5" id="KW-0694">RNA-binding</keyword>
<dbReference type="SUPFAM" id="SSF117130">
    <property type="entry name" value="CsrA-like"/>
    <property type="match status" value="1"/>
</dbReference>
<dbReference type="GO" id="GO:0044781">
    <property type="term" value="P:bacterial-type flagellum organization"/>
    <property type="evidence" value="ECO:0007669"/>
    <property type="project" value="UniProtKB-KW"/>
</dbReference>
<dbReference type="RefSeq" id="WP_097039557.1">
    <property type="nucleotide sequence ID" value="NZ_OBEK01000001.1"/>
</dbReference>
<dbReference type="PANTHER" id="PTHR34984:SF1">
    <property type="entry name" value="CARBON STORAGE REGULATOR"/>
    <property type="match status" value="1"/>
</dbReference>
<dbReference type="GO" id="GO:0048027">
    <property type="term" value="F:mRNA 5'-UTR binding"/>
    <property type="evidence" value="ECO:0007669"/>
    <property type="project" value="UniProtKB-UniRule"/>
</dbReference>
<evidence type="ECO:0000313" key="6">
    <source>
        <dbReference type="EMBL" id="SNZ05147.1"/>
    </source>
</evidence>
<evidence type="ECO:0000256" key="2">
    <source>
        <dbReference type="ARBA" id="ARBA00022491"/>
    </source>
</evidence>
<dbReference type="AlphaFoldDB" id="A0A285N8D0"/>
<name>A0A285N8D0_9BACI</name>
<keyword evidence="7" id="KW-1185">Reference proteome</keyword>
<keyword evidence="1 5" id="KW-0963">Cytoplasm</keyword>
<evidence type="ECO:0000256" key="5">
    <source>
        <dbReference type="HAMAP-Rule" id="MF_00167"/>
    </source>
</evidence>